<sequence>MTHYLLSIYQPDGPTPPPEVLAEVTKKLDALNADLKAAGAWVFAGGLHPPSSATVVRAGEPLFTDGPFTEGREHLGGFTIITAPDLDAALVWGRRLADAVAPLPVEVRPFNDGA</sequence>
<gene>
    <name evidence="3" type="ORF">VA596_16695</name>
</gene>
<dbReference type="InterPro" id="IPR005545">
    <property type="entry name" value="YCII"/>
</dbReference>
<accession>A0ABU5R4P4</accession>
<dbReference type="Pfam" id="PF03795">
    <property type="entry name" value="YCII"/>
    <property type="match status" value="1"/>
</dbReference>
<comment type="similarity">
    <text evidence="1">Belongs to the YciI family.</text>
</comment>
<dbReference type="Proteomes" id="UP001304298">
    <property type="component" value="Unassembled WGS sequence"/>
</dbReference>
<evidence type="ECO:0000313" key="3">
    <source>
        <dbReference type="EMBL" id="MEA5361186.1"/>
    </source>
</evidence>
<organism evidence="3 4">
    <name type="scientific">Amycolatopsis heterodermiae</name>
    <dbReference type="NCBI Taxonomy" id="3110235"/>
    <lineage>
        <taxon>Bacteria</taxon>
        <taxon>Bacillati</taxon>
        <taxon>Actinomycetota</taxon>
        <taxon>Actinomycetes</taxon>
        <taxon>Pseudonocardiales</taxon>
        <taxon>Pseudonocardiaceae</taxon>
        <taxon>Amycolatopsis</taxon>
    </lineage>
</organism>
<dbReference type="SUPFAM" id="SSF54909">
    <property type="entry name" value="Dimeric alpha+beta barrel"/>
    <property type="match status" value="1"/>
</dbReference>
<protein>
    <submittedName>
        <fullName evidence="3">YciI family protein</fullName>
    </submittedName>
</protein>
<dbReference type="Gene3D" id="3.30.70.1060">
    <property type="entry name" value="Dimeric alpha+beta barrel"/>
    <property type="match status" value="1"/>
</dbReference>
<dbReference type="PANTHER" id="PTHR35174">
    <property type="entry name" value="BLL7171 PROTEIN-RELATED"/>
    <property type="match status" value="1"/>
</dbReference>
<name>A0ABU5R4P4_9PSEU</name>
<dbReference type="PANTHER" id="PTHR35174:SF3">
    <property type="entry name" value="BLL7171 PROTEIN"/>
    <property type="match status" value="1"/>
</dbReference>
<dbReference type="RefSeq" id="WP_323328070.1">
    <property type="nucleotide sequence ID" value="NZ_JAYFSI010000003.1"/>
</dbReference>
<keyword evidence="4" id="KW-1185">Reference proteome</keyword>
<evidence type="ECO:0000313" key="4">
    <source>
        <dbReference type="Proteomes" id="UP001304298"/>
    </source>
</evidence>
<evidence type="ECO:0000256" key="1">
    <source>
        <dbReference type="ARBA" id="ARBA00007689"/>
    </source>
</evidence>
<reference evidence="3 4" key="1">
    <citation type="submission" date="2023-12" db="EMBL/GenBank/DDBJ databases">
        <title>Amycolatopsis sp. V23-08.</title>
        <authorList>
            <person name="Somphong A."/>
        </authorList>
    </citation>
    <scope>NUCLEOTIDE SEQUENCE [LARGE SCALE GENOMIC DNA]</scope>
    <source>
        <strain evidence="3 4">V23-08</strain>
    </source>
</reference>
<dbReference type="EMBL" id="JAYFSI010000003">
    <property type="protein sequence ID" value="MEA5361186.1"/>
    <property type="molecule type" value="Genomic_DNA"/>
</dbReference>
<comment type="caution">
    <text evidence="3">The sequence shown here is derived from an EMBL/GenBank/DDBJ whole genome shotgun (WGS) entry which is preliminary data.</text>
</comment>
<evidence type="ECO:0000259" key="2">
    <source>
        <dbReference type="Pfam" id="PF03795"/>
    </source>
</evidence>
<feature type="domain" description="YCII-related" evidence="2">
    <location>
        <begin position="2"/>
        <end position="97"/>
    </location>
</feature>
<dbReference type="InterPro" id="IPR011008">
    <property type="entry name" value="Dimeric_a/b-barrel"/>
</dbReference>
<proteinExistence type="inferred from homology"/>